<dbReference type="EMBL" id="GECU01003894">
    <property type="protein sequence ID" value="JAT03813.1"/>
    <property type="molecule type" value="Transcribed_RNA"/>
</dbReference>
<accession>A0A1B6JXB6</accession>
<feature type="non-terminal residue" evidence="2">
    <location>
        <position position="174"/>
    </location>
</feature>
<reference evidence="2" key="1">
    <citation type="submission" date="2015-11" db="EMBL/GenBank/DDBJ databases">
        <title>De novo transcriptome assembly of four potential Pierce s Disease insect vectors from Arizona vineyards.</title>
        <authorList>
            <person name="Tassone E.E."/>
        </authorList>
    </citation>
    <scope>NUCLEOTIDE SEQUENCE</scope>
</reference>
<keyword evidence="1" id="KW-0732">Signal</keyword>
<sequence>AMLVSWVLSWVAVGCLVTLGWAKPQSTEDSNLQALSLEADAHNHDKEVDSPLLARLRRSPTHHKHKSYGGGSCPVCQASGYGSGFGEGGYPSGGGGGGGCGSGGCGGGGGPITFIVPIKKGGGGYPLGGGGGYYPGGSGGGGYPSGGGGGGYPYGGGGGGYPYGGGGGGYPSGG</sequence>
<name>A0A1B6JXB6_9HEMI</name>
<dbReference type="AlphaFoldDB" id="A0A1B6JXB6"/>
<feature type="non-terminal residue" evidence="2">
    <location>
        <position position="1"/>
    </location>
</feature>
<organism evidence="2">
    <name type="scientific">Homalodisca liturata</name>
    <dbReference type="NCBI Taxonomy" id="320908"/>
    <lineage>
        <taxon>Eukaryota</taxon>
        <taxon>Metazoa</taxon>
        <taxon>Ecdysozoa</taxon>
        <taxon>Arthropoda</taxon>
        <taxon>Hexapoda</taxon>
        <taxon>Insecta</taxon>
        <taxon>Pterygota</taxon>
        <taxon>Neoptera</taxon>
        <taxon>Paraneoptera</taxon>
        <taxon>Hemiptera</taxon>
        <taxon>Auchenorrhyncha</taxon>
        <taxon>Membracoidea</taxon>
        <taxon>Cicadellidae</taxon>
        <taxon>Cicadellinae</taxon>
        <taxon>Proconiini</taxon>
        <taxon>Homalodisca</taxon>
    </lineage>
</organism>
<evidence type="ECO:0000313" key="2">
    <source>
        <dbReference type="EMBL" id="JAT03813.1"/>
    </source>
</evidence>
<gene>
    <name evidence="2" type="ORF">g.24697</name>
</gene>
<evidence type="ECO:0000256" key="1">
    <source>
        <dbReference type="SAM" id="SignalP"/>
    </source>
</evidence>
<feature type="chain" id="PRO_5008586091" description="DUF4766 domain-containing protein" evidence="1">
    <location>
        <begin position="23"/>
        <end position="174"/>
    </location>
</feature>
<proteinExistence type="predicted"/>
<feature type="signal peptide" evidence="1">
    <location>
        <begin position="1"/>
        <end position="22"/>
    </location>
</feature>
<evidence type="ECO:0008006" key="3">
    <source>
        <dbReference type="Google" id="ProtNLM"/>
    </source>
</evidence>
<protein>
    <recommendedName>
        <fullName evidence="3">DUF4766 domain-containing protein</fullName>
    </recommendedName>
</protein>